<dbReference type="GO" id="GO:0008757">
    <property type="term" value="F:S-adenosylmethionine-dependent methyltransferase activity"/>
    <property type="evidence" value="ECO:0007669"/>
    <property type="project" value="UniProtKB-ARBA"/>
</dbReference>
<dbReference type="PROSITE" id="PS00092">
    <property type="entry name" value="N6_MTASE"/>
    <property type="match status" value="1"/>
</dbReference>
<dbReference type="PANTHER" id="PTHR47739:SF1">
    <property type="entry name" value="TRNA1(VAL) (ADENINE(37)-N6)-METHYLTRANSFERASE"/>
    <property type="match status" value="1"/>
</dbReference>
<dbReference type="GO" id="GO:0008170">
    <property type="term" value="F:N-methyltransferase activity"/>
    <property type="evidence" value="ECO:0007669"/>
    <property type="project" value="UniProtKB-ARBA"/>
</dbReference>
<comment type="caution">
    <text evidence="4">The sequence shown here is derived from an EMBL/GenBank/DDBJ whole genome shotgun (WGS) entry which is preliminary data.</text>
</comment>
<reference evidence="4 5" key="1">
    <citation type="submission" date="2019-08" db="EMBL/GenBank/DDBJ databases">
        <title>Identification of a novel species of the genus Boseongicola.</title>
        <authorList>
            <person name="Zhang X.-Q."/>
        </authorList>
    </citation>
    <scope>NUCLEOTIDE SEQUENCE [LARGE SCALE GENOMIC DNA]</scope>
    <source>
        <strain evidence="4 5">HY14</strain>
    </source>
</reference>
<dbReference type="GO" id="GO:0032259">
    <property type="term" value="P:methylation"/>
    <property type="evidence" value="ECO:0007669"/>
    <property type="project" value="UniProtKB-KW"/>
</dbReference>
<feature type="domain" description="Methyltransferase small" evidence="3">
    <location>
        <begin position="33"/>
        <end position="167"/>
    </location>
</feature>
<evidence type="ECO:0000313" key="4">
    <source>
        <dbReference type="EMBL" id="TYB79981.1"/>
    </source>
</evidence>
<dbReference type="Pfam" id="PF05175">
    <property type="entry name" value="MTS"/>
    <property type="match status" value="1"/>
</dbReference>
<keyword evidence="1 4" id="KW-0489">Methyltransferase</keyword>
<sequence>MGDEAVTEDRFLGGRLVLRQPRQGYRAGIDPVLLAASVPAVAGQSVLDLGCGVGAAALCLGARVAGLSLTGVERQADYAALARANALANGQAFFVHEADLAALPADLRARAFDHVIMNPPYYLPSRATRSDDPGRGAALFEDTPLATWIDVATRRLRPGGHLSAIQNAARLPDLMAALDDRLGSVVIRPISPRDGRDATLVIVQARKGGRAPARLAAPLVLHKGADHPGDRDHYRPEVRAILREAAALDLG</sequence>
<keyword evidence="2" id="KW-0949">S-adenosyl-L-methionine</keyword>
<dbReference type="InterPro" id="IPR002052">
    <property type="entry name" value="DNA_methylase_N6_adenine_CS"/>
</dbReference>
<name>A0A5D0RGF2_9RHOB</name>
<dbReference type="Proteomes" id="UP000322080">
    <property type="component" value="Unassembled WGS sequence"/>
</dbReference>
<evidence type="ECO:0000259" key="3">
    <source>
        <dbReference type="Pfam" id="PF05175"/>
    </source>
</evidence>
<evidence type="ECO:0000313" key="5">
    <source>
        <dbReference type="Proteomes" id="UP000322080"/>
    </source>
</evidence>
<keyword evidence="4" id="KW-0808">Transferase</keyword>
<evidence type="ECO:0000256" key="2">
    <source>
        <dbReference type="ARBA" id="ARBA00022691"/>
    </source>
</evidence>
<dbReference type="InterPro" id="IPR029063">
    <property type="entry name" value="SAM-dependent_MTases_sf"/>
</dbReference>
<dbReference type="GO" id="GO:0003676">
    <property type="term" value="F:nucleic acid binding"/>
    <property type="evidence" value="ECO:0007669"/>
    <property type="project" value="InterPro"/>
</dbReference>
<proteinExistence type="predicted"/>
<protein>
    <submittedName>
        <fullName evidence="4">Methyltransferase</fullName>
    </submittedName>
</protein>
<keyword evidence="5" id="KW-1185">Reference proteome</keyword>
<dbReference type="PANTHER" id="PTHR47739">
    <property type="entry name" value="TRNA1(VAL) (ADENINE(37)-N6)-METHYLTRANSFERASE"/>
    <property type="match status" value="1"/>
</dbReference>
<accession>A0A5D0RGF2</accession>
<dbReference type="Gene3D" id="3.40.50.150">
    <property type="entry name" value="Vaccinia Virus protein VP39"/>
    <property type="match status" value="1"/>
</dbReference>
<dbReference type="EMBL" id="VSIY01000014">
    <property type="protein sequence ID" value="TYB79981.1"/>
    <property type="molecule type" value="Genomic_DNA"/>
</dbReference>
<dbReference type="InterPro" id="IPR050210">
    <property type="entry name" value="tRNA_Adenine-N(6)_MTase"/>
</dbReference>
<dbReference type="InterPro" id="IPR007848">
    <property type="entry name" value="Small_mtfrase_dom"/>
</dbReference>
<dbReference type="RefSeq" id="WP_148379157.1">
    <property type="nucleotide sequence ID" value="NZ_VSIY01000014.1"/>
</dbReference>
<dbReference type="CDD" id="cd02440">
    <property type="entry name" value="AdoMet_MTases"/>
    <property type="match status" value="1"/>
</dbReference>
<dbReference type="AlphaFoldDB" id="A0A5D0RGF2"/>
<organism evidence="4 5">
    <name type="scientific">Maritimibacter fusiformis</name>
    <dbReference type="NCBI Taxonomy" id="2603819"/>
    <lineage>
        <taxon>Bacteria</taxon>
        <taxon>Pseudomonadati</taxon>
        <taxon>Pseudomonadota</taxon>
        <taxon>Alphaproteobacteria</taxon>
        <taxon>Rhodobacterales</taxon>
        <taxon>Roseobacteraceae</taxon>
        <taxon>Maritimibacter</taxon>
    </lineage>
</organism>
<dbReference type="SUPFAM" id="SSF53335">
    <property type="entry name" value="S-adenosyl-L-methionine-dependent methyltransferases"/>
    <property type="match status" value="1"/>
</dbReference>
<evidence type="ECO:0000256" key="1">
    <source>
        <dbReference type="ARBA" id="ARBA00022603"/>
    </source>
</evidence>
<gene>
    <name evidence="4" type="ORF">FVF75_14185</name>
</gene>